<proteinExistence type="predicted"/>
<accession>A0A3B1AU99</accession>
<protein>
    <submittedName>
        <fullName evidence="1">Uncharacterized protein</fullName>
    </submittedName>
</protein>
<dbReference type="AlphaFoldDB" id="A0A3B1AU99"/>
<evidence type="ECO:0000313" key="1">
    <source>
        <dbReference type="EMBL" id="VAX03384.1"/>
    </source>
</evidence>
<dbReference type="EMBL" id="UOFV01000392">
    <property type="protein sequence ID" value="VAX03384.1"/>
    <property type="molecule type" value="Genomic_DNA"/>
</dbReference>
<name>A0A3B1AU99_9ZZZZ</name>
<reference evidence="1" key="1">
    <citation type="submission" date="2018-06" db="EMBL/GenBank/DDBJ databases">
        <authorList>
            <person name="Zhirakovskaya E."/>
        </authorList>
    </citation>
    <scope>NUCLEOTIDE SEQUENCE</scope>
</reference>
<organism evidence="1">
    <name type="scientific">hydrothermal vent metagenome</name>
    <dbReference type="NCBI Taxonomy" id="652676"/>
    <lineage>
        <taxon>unclassified sequences</taxon>
        <taxon>metagenomes</taxon>
        <taxon>ecological metagenomes</taxon>
    </lineage>
</organism>
<gene>
    <name evidence="1" type="ORF">MNBD_GAMMA19-167</name>
</gene>
<feature type="non-terminal residue" evidence="1">
    <location>
        <position position="71"/>
    </location>
</feature>
<sequence>MASNGCFYPEADRPSYTPFCALAASIVVQKHVTLGLTADAGRYVQKTMSKYSFEEDIVISKAKLAKTQLED</sequence>